<protein>
    <submittedName>
        <fullName evidence="2">Uncharacterized protein</fullName>
    </submittedName>
</protein>
<evidence type="ECO:0000313" key="2">
    <source>
        <dbReference type="EMBL" id="NGN44999.1"/>
    </source>
</evidence>
<sequence>MRLATNWRAVLRHAWSIRLIFLAALLSGAEVSLPLLEEWMPVPAGVFAALSFITTAGAFIARLIVQKDLSDEKSPED</sequence>
<keyword evidence="1" id="KW-0472">Membrane</keyword>
<reference evidence="2 3" key="1">
    <citation type="submission" date="2020-02" db="EMBL/GenBank/DDBJ databases">
        <title>Genome sequence of the type strain CGMCC 1.15528 of Mesorhizobium zhangyense.</title>
        <authorList>
            <person name="Gao J."/>
            <person name="Sun J."/>
        </authorList>
    </citation>
    <scope>NUCLEOTIDE SEQUENCE [LARGE SCALE GENOMIC DNA]</scope>
    <source>
        <strain evidence="2 3">CGMCC 1.15528</strain>
    </source>
</reference>
<evidence type="ECO:0000256" key="1">
    <source>
        <dbReference type="SAM" id="Phobius"/>
    </source>
</evidence>
<dbReference type="RefSeq" id="WP_165121372.1">
    <property type="nucleotide sequence ID" value="NZ_JAAKZG010000023.1"/>
</dbReference>
<dbReference type="Pfam" id="PF25612">
    <property type="entry name" value="DUF7940"/>
    <property type="match status" value="1"/>
</dbReference>
<dbReference type="InterPro" id="IPR057700">
    <property type="entry name" value="DUF7940"/>
</dbReference>
<name>A0A7C9RCA4_9HYPH</name>
<keyword evidence="1" id="KW-0812">Transmembrane</keyword>
<keyword evidence="1" id="KW-1133">Transmembrane helix</keyword>
<evidence type="ECO:0000313" key="3">
    <source>
        <dbReference type="Proteomes" id="UP000481252"/>
    </source>
</evidence>
<accession>A0A7C9RCA4</accession>
<dbReference type="EMBL" id="JAAKZG010000023">
    <property type="protein sequence ID" value="NGN44999.1"/>
    <property type="molecule type" value="Genomic_DNA"/>
</dbReference>
<gene>
    <name evidence="2" type="ORF">G6N74_28490</name>
</gene>
<organism evidence="2 3">
    <name type="scientific">Mesorhizobium zhangyense</name>
    <dbReference type="NCBI Taxonomy" id="1776730"/>
    <lineage>
        <taxon>Bacteria</taxon>
        <taxon>Pseudomonadati</taxon>
        <taxon>Pseudomonadota</taxon>
        <taxon>Alphaproteobacteria</taxon>
        <taxon>Hyphomicrobiales</taxon>
        <taxon>Phyllobacteriaceae</taxon>
        <taxon>Mesorhizobium</taxon>
    </lineage>
</organism>
<proteinExistence type="predicted"/>
<dbReference type="AlphaFoldDB" id="A0A7C9RCA4"/>
<keyword evidence="3" id="KW-1185">Reference proteome</keyword>
<comment type="caution">
    <text evidence="2">The sequence shown here is derived from an EMBL/GenBank/DDBJ whole genome shotgun (WGS) entry which is preliminary data.</text>
</comment>
<feature type="transmembrane region" description="Helical" evidence="1">
    <location>
        <begin position="42"/>
        <end position="65"/>
    </location>
</feature>
<dbReference type="Proteomes" id="UP000481252">
    <property type="component" value="Unassembled WGS sequence"/>
</dbReference>